<reference evidence="1" key="1">
    <citation type="submission" date="2020-05" db="EMBL/GenBank/DDBJ databases">
        <title>Large-scale comparative analyses of tick genomes elucidate their genetic diversity and vector capacities.</title>
        <authorList>
            <person name="Jia N."/>
            <person name="Wang J."/>
            <person name="Shi W."/>
            <person name="Du L."/>
            <person name="Sun Y."/>
            <person name="Zhan W."/>
            <person name="Jiang J."/>
            <person name="Wang Q."/>
            <person name="Zhang B."/>
            <person name="Ji P."/>
            <person name="Sakyi L.B."/>
            <person name="Cui X."/>
            <person name="Yuan T."/>
            <person name="Jiang B."/>
            <person name="Yang W."/>
            <person name="Lam T.T.-Y."/>
            <person name="Chang Q."/>
            <person name="Ding S."/>
            <person name="Wang X."/>
            <person name="Zhu J."/>
            <person name="Ruan X."/>
            <person name="Zhao L."/>
            <person name="Wei J."/>
            <person name="Que T."/>
            <person name="Du C."/>
            <person name="Cheng J."/>
            <person name="Dai P."/>
            <person name="Han X."/>
            <person name="Huang E."/>
            <person name="Gao Y."/>
            <person name="Liu J."/>
            <person name="Shao H."/>
            <person name="Ye R."/>
            <person name="Li L."/>
            <person name="Wei W."/>
            <person name="Wang X."/>
            <person name="Wang C."/>
            <person name="Yang T."/>
            <person name="Huo Q."/>
            <person name="Li W."/>
            <person name="Guo W."/>
            <person name="Chen H."/>
            <person name="Zhou L."/>
            <person name="Ni X."/>
            <person name="Tian J."/>
            <person name="Zhou Y."/>
            <person name="Sheng Y."/>
            <person name="Liu T."/>
            <person name="Pan Y."/>
            <person name="Xia L."/>
            <person name="Li J."/>
            <person name="Zhao F."/>
            <person name="Cao W."/>
        </authorList>
    </citation>
    <scope>NUCLEOTIDE SEQUENCE</scope>
    <source>
        <strain evidence="1">Hyas-2018</strain>
    </source>
</reference>
<evidence type="ECO:0000313" key="1">
    <source>
        <dbReference type="EMBL" id="KAH6928030.1"/>
    </source>
</evidence>
<comment type="caution">
    <text evidence="1">The sequence shown here is derived from an EMBL/GenBank/DDBJ whole genome shotgun (WGS) entry which is preliminary data.</text>
</comment>
<name>A0ACB7RZX8_HYAAI</name>
<keyword evidence="2" id="KW-1185">Reference proteome</keyword>
<organism evidence="1 2">
    <name type="scientific">Hyalomma asiaticum</name>
    <name type="common">Tick</name>
    <dbReference type="NCBI Taxonomy" id="266040"/>
    <lineage>
        <taxon>Eukaryota</taxon>
        <taxon>Metazoa</taxon>
        <taxon>Ecdysozoa</taxon>
        <taxon>Arthropoda</taxon>
        <taxon>Chelicerata</taxon>
        <taxon>Arachnida</taxon>
        <taxon>Acari</taxon>
        <taxon>Parasitiformes</taxon>
        <taxon>Ixodida</taxon>
        <taxon>Ixodoidea</taxon>
        <taxon>Ixodidae</taxon>
        <taxon>Hyalomminae</taxon>
        <taxon>Hyalomma</taxon>
    </lineage>
</organism>
<protein>
    <submittedName>
        <fullName evidence="1">Uncharacterized protein</fullName>
    </submittedName>
</protein>
<dbReference type="Proteomes" id="UP000821845">
    <property type="component" value="Chromosome 6"/>
</dbReference>
<proteinExistence type="predicted"/>
<dbReference type="EMBL" id="CM023486">
    <property type="protein sequence ID" value="KAH6928030.1"/>
    <property type="molecule type" value="Genomic_DNA"/>
</dbReference>
<evidence type="ECO:0000313" key="2">
    <source>
        <dbReference type="Proteomes" id="UP000821845"/>
    </source>
</evidence>
<accession>A0ACB7RZX8</accession>
<gene>
    <name evidence="1" type="ORF">HPB50_010610</name>
</gene>
<sequence>MQAALLLLVASSSAAATWPPPPTWPAPPALENRPRSPQYITEPSVFRHGSFVYRPRPSLQQYPGYPSLRPAPATPSAARLTTAQLAYVLIGSCTALSVLCLAAVAGCSFHRCRRQRHSAAAAAAARAATHLLDPSWSLGPRNVGGTFGRCRLPFGAASSLRGGGAGPAPSECSTCVPPPRCTCVAAAGEWSMPVCWTSNDERLV</sequence>